<keyword evidence="3" id="KW-0378">Hydrolase</keyword>
<dbReference type="Pfam" id="PF00753">
    <property type="entry name" value="Lactamase_B"/>
    <property type="match status" value="1"/>
</dbReference>
<dbReference type="PANTHER" id="PTHR42978">
    <property type="entry name" value="QUORUM-QUENCHING LACTONASE YTNP-RELATED-RELATED"/>
    <property type="match status" value="1"/>
</dbReference>
<dbReference type="SUPFAM" id="SSF56281">
    <property type="entry name" value="Metallo-hydrolase/oxidoreductase"/>
    <property type="match status" value="1"/>
</dbReference>
<comment type="similarity">
    <text evidence="1">Belongs to the metallo-beta-lactamase superfamily.</text>
</comment>
<feature type="domain" description="Metallo-beta-lactamase" evidence="5">
    <location>
        <begin position="57"/>
        <end position="280"/>
    </location>
</feature>
<reference evidence="6 7" key="1">
    <citation type="journal article" date="2016" name="Nat. Commun.">
        <title>Ectomycorrhizal ecology is imprinted in the genome of the dominant symbiotic fungus Cenococcum geophilum.</title>
        <authorList>
            <consortium name="DOE Joint Genome Institute"/>
            <person name="Peter M."/>
            <person name="Kohler A."/>
            <person name="Ohm R.A."/>
            <person name="Kuo A."/>
            <person name="Krutzmann J."/>
            <person name="Morin E."/>
            <person name="Arend M."/>
            <person name="Barry K.W."/>
            <person name="Binder M."/>
            <person name="Choi C."/>
            <person name="Clum A."/>
            <person name="Copeland A."/>
            <person name="Grisel N."/>
            <person name="Haridas S."/>
            <person name="Kipfer T."/>
            <person name="LaButti K."/>
            <person name="Lindquist E."/>
            <person name="Lipzen A."/>
            <person name="Maire R."/>
            <person name="Meier B."/>
            <person name="Mihaltcheva S."/>
            <person name="Molinier V."/>
            <person name="Murat C."/>
            <person name="Poggeler S."/>
            <person name="Quandt C.A."/>
            <person name="Sperisen C."/>
            <person name="Tritt A."/>
            <person name="Tisserant E."/>
            <person name="Crous P.W."/>
            <person name="Henrissat B."/>
            <person name="Nehls U."/>
            <person name="Egli S."/>
            <person name="Spatafora J.W."/>
            <person name="Grigoriev I.V."/>
            <person name="Martin F.M."/>
        </authorList>
    </citation>
    <scope>NUCLEOTIDE SEQUENCE [LARGE SCALE GENOMIC DNA]</scope>
    <source>
        <strain evidence="6 7">CBS 459.81</strain>
    </source>
</reference>
<keyword evidence="4" id="KW-0862">Zinc</keyword>
<dbReference type="GO" id="GO:0016787">
    <property type="term" value="F:hydrolase activity"/>
    <property type="evidence" value="ECO:0007669"/>
    <property type="project" value="UniProtKB-KW"/>
</dbReference>
<dbReference type="AlphaFoldDB" id="A0A8E2JKJ5"/>
<dbReference type="InterPro" id="IPR001279">
    <property type="entry name" value="Metallo-B-lactamas"/>
</dbReference>
<accession>A0A8E2JKJ5</accession>
<organism evidence="6 7">
    <name type="scientific">Lepidopterella palustris CBS 459.81</name>
    <dbReference type="NCBI Taxonomy" id="1314670"/>
    <lineage>
        <taxon>Eukaryota</taxon>
        <taxon>Fungi</taxon>
        <taxon>Dikarya</taxon>
        <taxon>Ascomycota</taxon>
        <taxon>Pezizomycotina</taxon>
        <taxon>Dothideomycetes</taxon>
        <taxon>Pleosporomycetidae</taxon>
        <taxon>Mytilinidiales</taxon>
        <taxon>Argynnaceae</taxon>
        <taxon>Lepidopterella</taxon>
    </lineage>
</organism>
<dbReference type="OrthoDB" id="10250730at2759"/>
<dbReference type="InterPro" id="IPR051013">
    <property type="entry name" value="MBL_superfamily_lactonases"/>
</dbReference>
<evidence type="ECO:0000256" key="4">
    <source>
        <dbReference type="ARBA" id="ARBA00022833"/>
    </source>
</evidence>
<evidence type="ECO:0000313" key="7">
    <source>
        <dbReference type="Proteomes" id="UP000250266"/>
    </source>
</evidence>
<sequence>MSLQEFLATPKPAPDLKIPKPSEIGKVSVIDSTARLSLRCGCFLKPTFKGRNRMNGPAYATLIQHSSGRKVLFDLGVRKEWDSLAPVIVGLIKKSGIQIIVEHNVADIIEEHGVKPAEIEAVIWSHYHFDHTGDVTTFPSSTALIVGPSFKEKMTSGYPTDPNSHVVASDWAGRELREISFHSDLRIGQFRAFDFFGDGSFYLLDTPGHAIGHMSALCRTTVECDGSFLFLGGDCCHHGAEFRPTEYLPLPAKISPSPFTAYKPHSKCPGELFQRLHPEKSATEPFVKIAHAEDVNLATDSVRGVEEFDAAEILFVLLAHDHSLLGLLGFFPKEFNGWRETGVKRRGTWGFLADFKEVVEDVNDMKT</sequence>
<evidence type="ECO:0000256" key="2">
    <source>
        <dbReference type="ARBA" id="ARBA00022723"/>
    </source>
</evidence>
<dbReference type="SMART" id="SM00849">
    <property type="entry name" value="Lactamase_B"/>
    <property type="match status" value="1"/>
</dbReference>
<dbReference type="GO" id="GO:0046872">
    <property type="term" value="F:metal ion binding"/>
    <property type="evidence" value="ECO:0007669"/>
    <property type="project" value="UniProtKB-KW"/>
</dbReference>
<dbReference type="InterPro" id="IPR036866">
    <property type="entry name" value="RibonucZ/Hydroxyglut_hydro"/>
</dbReference>
<proteinExistence type="inferred from homology"/>
<evidence type="ECO:0000256" key="1">
    <source>
        <dbReference type="ARBA" id="ARBA00007749"/>
    </source>
</evidence>
<evidence type="ECO:0000259" key="5">
    <source>
        <dbReference type="SMART" id="SM00849"/>
    </source>
</evidence>
<dbReference type="Proteomes" id="UP000250266">
    <property type="component" value="Unassembled WGS sequence"/>
</dbReference>
<keyword evidence="7" id="KW-1185">Reference proteome</keyword>
<dbReference type="Gene3D" id="3.60.15.10">
    <property type="entry name" value="Ribonuclease Z/Hydroxyacylglutathione hydrolase-like"/>
    <property type="match status" value="1"/>
</dbReference>
<protein>
    <recommendedName>
        <fullName evidence="5">Metallo-beta-lactamase domain-containing protein</fullName>
    </recommendedName>
</protein>
<evidence type="ECO:0000313" key="6">
    <source>
        <dbReference type="EMBL" id="OCK85833.1"/>
    </source>
</evidence>
<dbReference type="CDD" id="cd07730">
    <property type="entry name" value="metallo-hydrolase-like_MBL-fold"/>
    <property type="match status" value="1"/>
</dbReference>
<dbReference type="PANTHER" id="PTHR42978:SF5">
    <property type="entry name" value="METALLO-BETA-LACTAMASE DOMAIN-CONTAINING PROTEIN"/>
    <property type="match status" value="1"/>
</dbReference>
<dbReference type="EMBL" id="KV744813">
    <property type="protein sequence ID" value="OCK85833.1"/>
    <property type="molecule type" value="Genomic_DNA"/>
</dbReference>
<keyword evidence="2" id="KW-0479">Metal-binding</keyword>
<name>A0A8E2JKJ5_9PEZI</name>
<evidence type="ECO:0000256" key="3">
    <source>
        <dbReference type="ARBA" id="ARBA00022801"/>
    </source>
</evidence>
<gene>
    <name evidence="6" type="ORF">K432DRAFT_342520</name>
</gene>